<dbReference type="InterPro" id="IPR040632">
    <property type="entry name" value="Sulfotransfer_4"/>
</dbReference>
<dbReference type="AlphaFoldDB" id="A0AA40CVU2"/>
<dbReference type="SUPFAM" id="SSF52540">
    <property type="entry name" value="P-loop containing nucleoside triphosphate hydrolases"/>
    <property type="match status" value="1"/>
</dbReference>
<feature type="non-terminal residue" evidence="1">
    <location>
        <position position="1"/>
    </location>
</feature>
<dbReference type="Proteomes" id="UP001174936">
    <property type="component" value="Unassembled WGS sequence"/>
</dbReference>
<dbReference type="GO" id="GO:0016787">
    <property type="term" value="F:hydrolase activity"/>
    <property type="evidence" value="ECO:0007669"/>
    <property type="project" value="UniProtKB-KW"/>
</dbReference>
<comment type="caution">
    <text evidence="1">The sequence shown here is derived from an EMBL/GenBank/DDBJ whole genome shotgun (WGS) entry which is preliminary data.</text>
</comment>
<dbReference type="Gene3D" id="3.40.50.300">
    <property type="entry name" value="P-loop containing nucleotide triphosphate hydrolases"/>
    <property type="match status" value="1"/>
</dbReference>
<name>A0AA40CVU2_9PEZI</name>
<feature type="non-terminal residue" evidence="1">
    <location>
        <position position="217"/>
    </location>
</feature>
<keyword evidence="1" id="KW-0378">Hydrolase</keyword>
<protein>
    <submittedName>
        <fullName evidence="1">P-loop containing nucleoside triphosphate hydrolase protein</fullName>
    </submittedName>
</protein>
<organism evidence="1 2">
    <name type="scientific">Cercophora newfieldiana</name>
    <dbReference type="NCBI Taxonomy" id="92897"/>
    <lineage>
        <taxon>Eukaryota</taxon>
        <taxon>Fungi</taxon>
        <taxon>Dikarya</taxon>
        <taxon>Ascomycota</taxon>
        <taxon>Pezizomycotina</taxon>
        <taxon>Sordariomycetes</taxon>
        <taxon>Sordariomycetidae</taxon>
        <taxon>Sordariales</taxon>
        <taxon>Lasiosphaeriaceae</taxon>
        <taxon>Cercophora</taxon>
    </lineage>
</organism>
<accession>A0AA40CVU2</accession>
<dbReference type="InterPro" id="IPR027417">
    <property type="entry name" value="P-loop_NTPase"/>
</dbReference>
<sequence>ILCLGLFRTGTYSMTKALNTLGYTRVLHGLDMRAGLAVLYSDPDKPPAWLKPQFVSETAPFTRSQWDEICSLGSFHGVTDTASLYAAQLIKAYPNAKVILCYRDPTSWAASVDSTFVKGVTSRGGILVRQWAEPLLGGSFPITQLWDVLRGWFEVETVEEMRAVYVERYERHYKTVRRLVPPEQLLEYRLGDGWGPLCEFLGRPVPDVAYPRVNEGK</sequence>
<evidence type="ECO:0000313" key="1">
    <source>
        <dbReference type="EMBL" id="KAK0651038.1"/>
    </source>
</evidence>
<dbReference type="Pfam" id="PF17784">
    <property type="entry name" value="Sulfotransfer_4"/>
    <property type="match status" value="1"/>
</dbReference>
<dbReference type="PANTHER" id="PTHR36978:SF4">
    <property type="entry name" value="P-LOOP CONTAINING NUCLEOSIDE TRIPHOSPHATE HYDROLASE PROTEIN"/>
    <property type="match status" value="1"/>
</dbReference>
<keyword evidence="2" id="KW-1185">Reference proteome</keyword>
<dbReference type="PANTHER" id="PTHR36978">
    <property type="entry name" value="P-LOOP CONTAINING NUCLEOTIDE TRIPHOSPHATE HYDROLASE"/>
    <property type="match status" value="1"/>
</dbReference>
<reference evidence="1" key="1">
    <citation type="submission" date="2023-06" db="EMBL/GenBank/DDBJ databases">
        <title>Genome-scale phylogeny and comparative genomics of the fungal order Sordariales.</title>
        <authorList>
            <consortium name="Lawrence Berkeley National Laboratory"/>
            <person name="Hensen N."/>
            <person name="Bonometti L."/>
            <person name="Westerberg I."/>
            <person name="Brannstrom I.O."/>
            <person name="Guillou S."/>
            <person name="Cros-Aarteil S."/>
            <person name="Calhoun S."/>
            <person name="Haridas S."/>
            <person name="Kuo A."/>
            <person name="Mondo S."/>
            <person name="Pangilinan J."/>
            <person name="Riley R."/>
            <person name="Labutti K."/>
            <person name="Andreopoulos B."/>
            <person name="Lipzen A."/>
            <person name="Chen C."/>
            <person name="Yanf M."/>
            <person name="Daum C."/>
            <person name="Ng V."/>
            <person name="Clum A."/>
            <person name="Steindorff A."/>
            <person name="Ohm R."/>
            <person name="Martin F."/>
            <person name="Silar P."/>
            <person name="Natvig D."/>
            <person name="Lalanne C."/>
            <person name="Gautier V."/>
            <person name="Ament-Velasquez S.L."/>
            <person name="Kruys A."/>
            <person name="Hutchinson M.I."/>
            <person name="Powell A.J."/>
            <person name="Barry K."/>
            <person name="Miller A.N."/>
            <person name="Grigoriev I.V."/>
            <person name="Debuchy R."/>
            <person name="Gladieux P."/>
            <person name="Thoren M.H."/>
            <person name="Johannesson H."/>
        </authorList>
    </citation>
    <scope>NUCLEOTIDE SEQUENCE</scope>
    <source>
        <strain evidence="1">SMH2532-1</strain>
    </source>
</reference>
<dbReference type="EMBL" id="JAULSV010000002">
    <property type="protein sequence ID" value="KAK0651038.1"/>
    <property type="molecule type" value="Genomic_DNA"/>
</dbReference>
<evidence type="ECO:0000313" key="2">
    <source>
        <dbReference type="Proteomes" id="UP001174936"/>
    </source>
</evidence>
<gene>
    <name evidence="1" type="ORF">B0T16DRAFT_309472</name>
</gene>
<proteinExistence type="predicted"/>